<dbReference type="RefSeq" id="WP_014625589.1">
    <property type="nucleotide sequence ID" value="NC_017583.1"/>
</dbReference>
<dbReference type="InterPro" id="IPR011576">
    <property type="entry name" value="Pyridox_Oxase_N"/>
</dbReference>
<dbReference type="OrthoDB" id="188723at2"/>
<accession>G0GED2</accession>
<protein>
    <submittedName>
        <fullName evidence="2">Pyridoxamine 5'-phosphate oxidase-related FMN-binding protein</fullName>
    </submittedName>
</protein>
<dbReference type="KEGG" id="stq:Spith_2011"/>
<dbReference type="Proteomes" id="UP000007254">
    <property type="component" value="Chromosome"/>
</dbReference>
<dbReference type="STRING" id="869211.Spith_2011"/>
<dbReference type="HOGENOM" id="CLU_1773730_0_0_12"/>
<evidence type="ECO:0000259" key="1">
    <source>
        <dbReference type="Pfam" id="PF01243"/>
    </source>
</evidence>
<dbReference type="Gene3D" id="2.30.110.10">
    <property type="entry name" value="Electron Transport, Fmn-binding Protein, Chain A"/>
    <property type="match status" value="1"/>
</dbReference>
<evidence type="ECO:0000313" key="2">
    <source>
        <dbReference type="EMBL" id="AEJ62269.1"/>
    </source>
</evidence>
<organism evidence="2 3">
    <name type="scientific">Winmispira thermophila (strain ATCC 700085 / DSM 6578 / Z-1203)</name>
    <name type="common">Spirochaeta thermophila</name>
    <dbReference type="NCBI Taxonomy" id="869211"/>
    <lineage>
        <taxon>Bacteria</taxon>
        <taxon>Pseudomonadati</taxon>
        <taxon>Spirochaetota</taxon>
        <taxon>Spirochaetia</taxon>
        <taxon>Winmispirales</taxon>
        <taxon>Winmispiraceae</taxon>
        <taxon>Winmispira</taxon>
    </lineage>
</organism>
<name>G0GED2_WINT7</name>
<feature type="domain" description="Pyridoxamine 5'-phosphate oxidase N-terminal" evidence="1">
    <location>
        <begin position="12"/>
        <end position="131"/>
    </location>
</feature>
<dbReference type="InterPro" id="IPR012349">
    <property type="entry name" value="Split_barrel_FMN-bd"/>
</dbReference>
<reference evidence="2 3" key="1">
    <citation type="submission" date="2011-06" db="EMBL/GenBank/DDBJ databases">
        <title>The complete genome of Spirochaeta thermophila DSM 6578.</title>
        <authorList>
            <consortium name="US DOE Joint Genome Institute (JGI-PGF)"/>
            <person name="Lucas S."/>
            <person name="Lapidus A."/>
            <person name="Bruce D."/>
            <person name="Goodwin L."/>
            <person name="Pitluck S."/>
            <person name="Peters L."/>
            <person name="Kyrpides N."/>
            <person name="Mavromatis K."/>
            <person name="Ivanova N."/>
            <person name="Mikailova N."/>
            <person name="Pagani I."/>
            <person name="Chertkov O."/>
            <person name="Detter J.C."/>
            <person name="Tapia R."/>
            <person name="Han C."/>
            <person name="Land M."/>
            <person name="Hauser L."/>
            <person name="Markowitz V."/>
            <person name="Cheng J.-F."/>
            <person name="Hugenholtz P."/>
            <person name="Woyke T."/>
            <person name="Wu D."/>
            <person name="Spring S."/>
            <person name="Merkhoffer B."/>
            <person name="Schneider S."/>
            <person name="Klenk H.-P."/>
            <person name="Eisen J.A."/>
        </authorList>
    </citation>
    <scope>NUCLEOTIDE SEQUENCE [LARGE SCALE GENOMIC DNA]</scope>
    <source>
        <strain evidence="3">ATCC 700085 / DSM 6578 / Z-1203</strain>
    </source>
</reference>
<gene>
    <name evidence="2" type="ordered locus">Spith_2011</name>
</gene>
<dbReference type="AlphaFoldDB" id="G0GED2"/>
<dbReference type="EMBL" id="CP002903">
    <property type="protein sequence ID" value="AEJ62269.1"/>
    <property type="molecule type" value="Genomic_DNA"/>
</dbReference>
<evidence type="ECO:0000313" key="3">
    <source>
        <dbReference type="Proteomes" id="UP000007254"/>
    </source>
</evidence>
<keyword evidence="3" id="KW-1185">Reference proteome</keyword>
<dbReference type="SUPFAM" id="SSF50475">
    <property type="entry name" value="FMN-binding split barrel"/>
    <property type="match status" value="1"/>
</dbReference>
<sequence>MIVKREEILTRLEEVVDTTRFGLLVTVDGARVPNARWMTVGFLKGQHRDLYTVSSPQDRKVEEVRANPSVLWVFSRKDYREVFRVWGRAQVIENPALLGELLEGIAEALELFWKVHGELEEFVVIETVITRLEYERPREGVREVVSWE</sequence>
<dbReference type="Pfam" id="PF01243">
    <property type="entry name" value="PNPOx_N"/>
    <property type="match status" value="1"/>
</dbReference>
<proteinExistence type="predicted"/>